<accession>A0ABW2WPV9</accession>
<evidence type="ECO:0000259" key="2">
    <source>
        <dbReference type="Pfam" id="PF13276"/>
    </source>
</evidence>
<gene>
    <name evidence="3" type="ORF">ACFQ2K_12695</name>
</gene>
<organism evidence="3 4">
    <name type="scientific">Streptomyces sanglieri</name>
    <dbReference type="NCBI Taxonomy" id="193460"/>
    <lineage>
        <taxon>Bacteria</taxon>
        <taxon>Bacillati</taxon>
        <taxon>Actinomycetota</taxon>
        <taxon>Actinomycetes</taxon>
        <taxon>Kitasatosporales</taxon>
        <taxon>Streptomycetaceae</taxon>
        <taxon>Streptomyces</taxon>
    </lineage>
</organism>
<evidence type="ECO:0000256" key="1">
    <source>
        <dbReference type="SAM" id="MobiDB-lite"/>
    </source>
</evidence>
<proteinExistence type="predicted"/>
<dbReference type="Pfam" id="PF13276">
    <property type="entry name" value="HTH_21"/>
    <property type="match status" value="1"/>
</dbReference>
<evidence type="ECO:0000313" key="3">
    <source>
        <dbReference type="EMBL" id="MFD0623512.1"/>
    </source>
</evidence>
<feature type="compositionally biased region" description="Polar residues" evidence="1">
    <location>
        <begin position="148"/>
        <end position="165"/>
    </location>
</feature>
<dbReference type="Proteomes" id="UP001596915">
    <property type="component" value="Unassembled WGS sequence"/>
</dbReference>
<feature type="region of interest" description="Disordered" evidence="1">
    <location>
        <begin position="16"/>
        <end position="35"/>
    </location>
</feature>
<evidence type="ECO:0000313" key="4">
    <source>
        <dbReference type="Proteomes" id="UP001596915"/>
    </source>
</evidence>
<keyword evidence="4" id="KW-1185">Reference proteome</keyword>
<feature type="compositionally biased region" description="Basic residues" evidence="1">
    <location>
        <begin position="119"/>
        <end position="129"/>
    </location>
</feature>
<dbReference type="EMBL" id="JBHTGL010000008">
    <property type="protein sequence ID" value="MFD0623512.1"/>
    <property type="molecule type" value="Genomic_DNA"/>
</dbReference>
<feature type="compositionally biased region" description="Low complexity" evidence="1">
    <location>
        <begin position="96"/>
        <end position="110"/>
    </location>
</feature>
<sequence length="187" mass="20104">MRGERTIGHIHRIHAASGRTYGARRTHPQSRRKDLAAARRAIERLMREDGPEGVVRGQRHRTTIPEPSDPGRRARSTDASPPTVAISCGSPTSPISARGRAGATSSSSRTCIHGDRRAAARHPRAHRSPPGRPGDGVLSAWNQEGLGSDSSQRPRLTTRTQSATANGCRRPARPRPSAPSRTATKAT</sequence>
<reference evidence="4" key="1">
    <citation type="journal article" date="2019" name="Int. J. Syst. Evol. Microbiol.">
        <title>The Global Catalogue of Microorganisms (GCM) 10K type strain sequencing project: providing services to taxonomists for standard genome sequencing and annotation.</title>
        <authorList>
            <consortium name="The Broad Institute Genomics Platform"/>
            <consortium name="The Broad Institute Genome Sequencing Center for Infectious Disease"/>
            <person name="Wu L."/>
            <person name="Ma J."/>
        </authorList>
    </citation>
    <scope>NUCLEOTIDE SEQUENCE [LARGE SCALE GENOMIC DNA]</scope>
    <source>
        <strain evidence="4">JCM 12607</strain>
    </source>
</reference>
<feature type="domain" description="HTH-like" evidence="2">
    <location>
        <begin position="7"/>
        <end position="59"/>
    </location>
</feature>
<feature type="region of interest" description="Disordered" evidence="1">
    <location>
        <begin position="45"/>
        <end position="187"/>
    </location>
</feature>
<name>A0ABW2WPV9_9ACTN</name>
<dbReference type="InterPro" id="IPR025948">
    <property type="entry name" value="HTH-like_dom"/>
</dbReference>
<comment type="caution">
    <text evidence="3">The sequence shown here is derived from an EMBL/GenBank/DDBJ whole genome shotgun (WGS) entry which is preliminary data.</text>
</comment>
<protein>
    <submittedName>
        <fullName evidence="3">IS3 family transposase</fullName>
    </submittedName>
</protein>